<evidence type="ECO:0000313" key="4">
    <source>
        <dbReference type="RefSeq" id="XP_033530937.1"/>
    </source>
</evidence>
<reference evidence="4" key="2">
    <citation type="submission" date="2020-04" db="EMBL/GenBank/DDBJ databases">
        <authorList>
            <consortium name="NCBI Genome Project"/>
        </authorList>
    </citation>
    <scope>NUCLEOTIDE SEQUENCE</scope>
    <source>
        <strain evidence="4">CBS 781.70</strain>
    </source>
</reference>
<dbReference type="AlphaFoldDB" id="A0A6G1FUC1"/>
<protein>
    <submittedName>
        <fullName evidence="2 4">Uncharacterized protein</fullName>
    </submittedName>
</protein>
<evidence type="ECO:0000313" key="2">
    <source>
        <dbReference type="EMBL" id="KAF1809306.1"/>
    </source>
</evidence>
<gene>
    <name evidence="2 4" type="ORF">P152DRAFT_461714</name>
</gene>
<evidence type="ECO:0000313" key="3">
    <source>
        <dbReference type="Proteomes" id="UP000504638"/>
    </source>
</evidence>
<dbReference type="EMBL" id="ML975174">
    <property type="protein sequence ID" value="KAF1809306.1"/>
    <property type="molecule type" value="Genomic_DNA"/>
</dbReference>
<reference evidence="4" key="3">
    <citation type="submission" date="2025-04" db="UniProtKB">
        <authorList>
            <consortium name="RefSeq"/>
        </authorList>
    </citation>
    <scope>IDENTIFICATION</scope>
    <source>
        <strain evidence="4">CBS 781.70</strain>
    </source>
</reference>
<dbReference type="GeneID" id="54420757"/>
<organism evidence="2">
    <name type="scientific">Eremomyces bilateralis CBS 781.70</name>
    <dbReference type="NCBI Taxonomy" id="1392243"/>
    <lineage>
        <taxon>Eukaryota</taxon>
        <taxon>Fungi</taxon>
        <taxon>Dikarya</taxon>
        <taxon>Ascomycota</taxon>
        <taxon>Pezizomycotina</taxon>
        <taxon>Dothideomycetes</taxon>
        <taxon>Dothideomycetes incertae sedis</taxon>
        <taxon>Eremomycetales</taxon>
        <taxon>Eremomycetaceae</taxon>
        <taxon>Eremomyces</taxon>
    </lineage>
</organism>
<accession>A0A6G1FUC1</accession>
<evidence type="ECO:0000256" key="1">
    <source>
        <dbReference type="SAM" id="MobiDB-lite"/>
    </source>
</evidence>
<name>A0A6G1FUC1_9PEZI</name>
<dbReference type="Proteomes" id="UP000504638">
    <property type="component" value="Unplaced"/>
</dbReference>
<sequence length="314" mass="34537">MATASAQHDALPFVLPAAFEKQLRDSATFQILRQHLSATLNCTFCAAHGGSGSDRHTWLLYRDILHALIAPLAKLYLHAERHAEDVLQRRYIANNKGRRPLPDDLELAYSRDARSAFVWLGIFVNEELDWMETKAWSCPACITVYSFSTESTIRLLLTACLLSASPSQPDKPTLPNFTPLLPPLVSAISNDPYWGPPCAAHLRSRAESSVAGIKALISQANDLEAVLSTPPTPSQHPSAKRMDSGLGMDDEGRESELVPIRTAPLPKDVTVTGRVRGGFIRRKQDTLVYAGDGASWKIRVVRDGVGCRNRSNTK</sequence>
<reference evidence="2 4" key="1">
    <citation type="submission" date="2020-01" db="EMBL/GenBank/DDBJ databases">
        <authorList>
            <consortium name="DOE Joint Genome Institute"/>
            <person name="Haridas S."/>
            <person name="Albert R."/>
            <person name="Binder M."/>
            <person name="Bloem J."/>
            <person name="Labutti K."/>
            <person name="Salamov A."/>
            <person name="Andreopoulos B."/>
            <person name="Baker S.E."/>
            <person name="Barry K."/>
            <person name="Bills G."/>
            <person name="Bluhm B.H."/>
            <person name="Cannon C."/>
            <person name="Castanera R."/>
            <person name="Culley D.E."/>
            <person name="Daum C."/>
            <person name="Ezra D."/>
            <person name="Gonzalez J.B."/>
            <person name="Henrissat B."/>
            <person name="Kuo A."/>
            <person name="Liang C."/>
            <person name="Lipzen A."/>
            <person name="Lutzoni F."/>
            <person name="Magnuson J."/>
            <person name="Mondo S."/>
            <person name="Nolan M."/>
            <person name="Ohm R."/>
            <person name="Pangilinan J."/>
            <person name="Park H.-J."/>
            <person name="Ramirez L."/>
            <person name="Alfaro M."/>
            <person name="Sun H."/>
            <person name="Tritt A."/>
            <person name="Yoshinaga Y."/>
            <person name="Zwiers L.-H."/>
            <person name="Turgeon B.G."/>
            <person name="Goodwin S.B."/>
            <person name="Spatafora J.W."/>
            <person name="Crous P.W."/>
            <person name="Grigoriev I.V."/>
        </authorList>
    </citation>
    <scope>NUCLEOTIDE SEQUENCE</scope>
    <source>
        <strain evidence="2 4">CBS 781.70</strain>
    </source>
</reference>
<keyword evidence="3" id="KW-1185">Reference proteome</keyword>
<dbReference type="OrthoDB" id="5272500at2759"/>
<dbReference type="RefSeq" id="XP_033530937.1">
    <property type="nucleotide sequence ID" value="XM_033680187.1"/>
</dbReference>
<proteinExistence type="predicted"/>
<feature type="region of interest" description="Disordered" evidence="1">
    <location>
        <begin position="227"/>
        <end position="253"/>
    </location>
</feature>